<organism evidence="1">
    <name type="scientific">Tanacetum cinerariifolium</name>
    <name type="common">Dalmatian daisy</name>
    <name type="synonym">Chrysanthemum cinerariifolium</name>
    <dbReference type="NCBI Taxonomy" id="118510"/>
    <lineage>
        <taxon>Eukaryota</taxon>
        <taxon>Viridiplantae</taxon>
        <taxon>Streptophyta</taxon>
        <taxon>Embryophyta</taxon>
        <taxon>Tracheophyta</taxon>
        <taxon>Spermatophyta</taxon>
        <taxon>Magnoliopsida</taxon>
        <taxon>eudicotyledons</taxon>
        <taxon>Gunneridae</taxon>
        <taxon>Pentapetalae</taxon>
        <taxon>asterids</taxon>
        <taxon>campanulids</taxon>
        <taxon>Asterales</taxon>
        <taxon>Asteraceae</taxon>
        <taxon>Asteroideae</taxon>
        <taxon>Anthemideae</taxon>
        <taxon>Anthemidinae</taxon>
        <taxon>Tanacetum</taxon>
    </lineage>
</organism>
<evidence type="ECO:0000313" key="1">
    <source>
        <dbReference type="EMBL" id="GFD59181.1"/>
    </source>
</evidence>
<protein>
    <submittedName>
        <fullName evidence="1">Uncharacterized protein</fullName>
    </submittedName>
</protein>
<comment type="caution">
    <text evidence="1">The sequence shown here is derived from an EMBL/GenBank/DDBJ whole genome shotgun (WGS) entry which is preliminary data.</text>
</comment>
<feature type="non-terminal residue" evidence="1">
    <location>
        <position position="32"/>
    </location>
</feature>
<name>A0A699XQI1_TANCI</name>
<accession>A0A699XQI1</accession>
<gene>
    <name evidence="1" type="ORF">Tci_931150</name>
</gene>
<sequence>MTHDYDGADEESGEAYSKTMALCLRGGISEAP</sequence>
<dbReference type="AlphaFoldDB" id="A0A699XQI1"/>
<dbReference type="EMBL" id="BKCJ011861923">
    <property type="protein sequence ID" value="GFD59181.1"/>
    <property type="molecule type" value="Genomic_DNA"/>
</dbReference>
<proteinExistence type="predicted"/>
<reference evidence="1" key="1">
    <citation type="journal article" date="2019" name="Sci. Rep.">
        <title>Draft genome of Tanacetum cinerariifolium, the natural source of mosquito coil.</title>
        <authorList>
            <person name="Yamashiro T."/>
            <person name="Shiraishi A."/>
            <person name="Satake H."/>
            <person name="Nakayama K."/>
        </authorList>
    </citation>
    <scope>NUCLEOTIDE SEQUENCE</scope>
</reference>